<dbReference type="PANTHER" id="PTHR14790:SF15">
    <property type="entry name" value="RECQ-MEDIATED GENOME INSTABILITY PROTEIN 1"/>
    <property type="match status" value="1"/>
</dbReference>
<feature type="compositionally biased region" description="Polar residues" evidence="3">
    <location>
        <begin position="279"/>
        <end position="300"/>
    </location>
</feature>
<dbReference type="Gene3D" id="2.40.50.770">
    <property type="entry name" value="RecQ-mediated genome instability protein Rmi1, C-terminal domain"/>
    <property type="match status" value="1"/>
</dbReference>
<dbReference type="SMART" id="SM01161">
    <property type="entry name" value="DUF1767"/>
    <property type="match status" value="1"/>
</dbReference>
<feature type="compositionally biased region" description="Low complexity" evidence="3">
    <location>
        <begin position="400"/>
        <end position="414"/>
    </location>
</feature>
<dbReference type="GO" id="GO:0000724">
    <property type="term" value="P:double-strand break repair via homologous recombination"/>
    <property type="evidence" value="ECO:0007669"/>
    <property type="project" value="TreeGrafter"/>
</dbReference>
<feature type="compositionally biased region" description="Polar residues" evidence="3">
    <location>
        <begin position="385"/>
        <end position="399"/>
    </location>
</feature>
<dbReference type="InParanoid" id="A0A482XBZ8"/>
<dbReference type="Pfam" id="PF08585">
    <property type="entry name" value="RMI1_N_C"/>
    <property type="match status" value="1"/>
</dbReference>
<evidence type="ECO:0000313" key="6">
    <source>
        <dbReference type="EMBL" id="RZF43364.1"/>
    </source>
</evidence>
<sequence>MSNESEVVSRFLLTKNIRLPPANDWLKGCIEWFKSQHDHFSTTELEKFALQQWLLADLRLISHRSLPPNLSDINCIMLPQTYPMQINYFFNVGESAYSQYEKKRKLCLDNQSVGEEKQANWMPKAKRIMKMEMTDGVQTVQGFEYCPLTKLNETMEPGLKVLIKGPVECRKGVLFLKDINIEILGGELDTLCESNPTAEIIAEKLQLDPNVVKRNITSADNSNTQLFTQGNMRNENQANNVHQSAIVNSAHQSFDERNLLDSDDDDIFLNIQPDTEAVNQNNAALRNNQEPTNRSNNRGNYESIDLLDDDIDIPFENGDIYENNVASNLNNLKVNEERNWLNDDGIVLDDIEAKTLSFPCTSPPQHNISRRVPRSSDSVPKESSRPQSTSTASDNKTSASEVKSTPSEPSSSSSITTGNRRTDEYKNEHIPMESTITADCKVEKWKTKLLVEDGNWGLKVSLLIVGQKVVDASFDVDVLNKIIGFSYAEMMARDREIAVNPALKERFEKIELKSTNNGGWCSIVCWNDVFSYASFWRTMW</sequence>
<evidence type="ECO:0000256" key="3">
    <source>
        <dbReference type="SAM" id="MobiDB-lite"/>
    </source>
</evidence>
<dbReference type="SMR" id="A0A482XBZ8"/>
<feature type="region of interest" description="Disordered" evidence="3">
    <location>
        <begin position="357"/>
        <end position="430"/>
    </location>
</feature>
<dbReference type="InterPro" id="IPR049363">
    <property type="entry name" value="RMI1_N"/>
</dbReference>
<evidence type="ECO:0000259" key="4">
    <source>
        <dbReference type="Pfam" id="PF08585"/>
    </source>
</evidence>
<dbReference type="STRING" id="195883.A0A482XBZ8"/>
<feature type="compositionally biased region" description="Polar residues" evidence="3">
    <location>
        <begin position="358"/>
        <end position="367"/>
    </location>
</feature>
<dbReference type="InterPro" id="IPR013894">
    <property type="entry name" value="RMI1_OB"/>
</dbReference>
<evidence type="ECO:0000313" key="7">
    <source>
        <dbReference type="Proteomes" id="UP000291343"/>
    </source>
</evidence>
<reference evidence="6 7" key="1">
    <citation type="journal article" date="2017" name="Gigascience">
        <title>Genome sequence of the small brown planthopper, Laodelphax striatellus.</title>
        <authorList>
            <person name="Zhu J."/>
            <person name="Jiang F."/>
            <person name="Wang X."/>
            <person name="Yang P."/>
            <person name="Bao Y."/>
            <person name="Zhao W."/>
            <person name="Wang W."/>
            <person name="Lu H."/>
            <person name="Wang Q."/>
            <person name="Cui N."/>
            <person name="Li J."/>
            <person name="Chen X."/>
            <person name="Luo L."/>
            <person name="Yu J."/>
            <person name="Kang L."/>
            <person name="Cui F."/>
        </authorList>
    </citation>
    <scope>NUCLEOTIDE SEQUENCE [LARGE SCALE GENOMIC DNA]</scope>
    <source>
        <strain evidence="6">Lst14</strain>
    </source>
</reference>
<name>A0A482XBZ8_LAOST</name>
<protein>
    <recommendedName>
        <fullName evidence="2">RecQ-mediated genome instability protein 1</fullName>
    </recommendedName>
</protein>
<dbReference type="InterPro" id="IPR044881">
    <property type="entry name" value="RMI1_N_N_sf"/>
</dbReference>
<evidence type="ECO:0000256" key="2">
    <source>
        <dbReference type="ARBA" id="ARBA00018987"/>
    </source>
</evidence>
<feature type="domain" description="RecQ mediated genome instability protein 1 OB-fold" evidence="4">
    <location>
        <begin position="66"/>
        <end position="195"/>
    </location>
</feature>
<proteinExistence type="inferred from homology"/>
<evidence type="ECO:0000259" key="5">
    <source>
        <dbReference type="Pfam" id="PF21000"/>
    </source>
</evidence>
<gene>
    <name evidence="6" type="ORF">LSTR_LSTR001625</name>
</gene>
<accession>A0A482XBZ8</accession>
<feature type="domain" description="RMI1 N-terminal" evidence="5">
    <location>
        <begin position="14"/>
        <end position="60"/>
    </location>
</feature>
<dbReference type="GO" id="GO:0016604">
    <property type="term" value="C:nuclear body"/>
    <property type="evidence" value="ECO:0007669"/>
    <property type="project" value="TreeGrafter"/>
</dbReference>
<dbReference type="OrthoDB" id="341511at2759"/>
<comment type="similarity">
    <text evidence="1">Belongs to the RMI1 family.</text>
</comment>
<keyword evidence="7" id="KW-1185">Reference proteome</keyword>
<dbReference type="PANTHER" id="PTHR14790">
    <property type="entry name" value="RECQ-MEDIATED GENOME INSTABILITY PROTEIN 1 RMI1"/>
    <property type="match status" value="1"/>
</dbReference>
<feature type="compositionally biased region" description="Basic and acidic residues" evidence="3">
    <location>
        <begin position="420"/>
        <end position="430"/>
    </location>
</feature>
<dbReference type="Gene3D" id="1.10.8.1020">
    <property type="entry name" value="RecQ-mediated genome instability protein 1, N-terminal domain"/>
    <property type="match status" value="1"/>
</dbReference>
<dbReference type="InterPro" id="IPR042470">
    <property type="entry name" value="RMI1_N_C_sf"/>
</dbReference>
<dbReference type="AlphaFoldDB" id="A0A482XBZ8"/>
<feature type="region of interest" description="Disordered" evidence="3">
    <location>
        <begin position="279"/>
        <end position="302"/>
    </location>
</feature>
<evidence type="ECO:0000256" key="1">
    <source>
        <dbReference type="ARBA" id="ARBA00006395"/>
    </source>
</evidence>
<dbReference type="EMBL" id="QKKF02012754">
    <property type="protein sequence ID" value="RZF43364.1"/>
    <property type="molecule type" value="Genomic_DNA"/>
</dbReference>
<organism evidence="6 7">
    <name type="scientific">Laodelphax striatellus</name>
    <name type="common">Small brown planthopper</name>
    <name type="synonym">Delphax striatella</name>
    <dbReference type="NCBI Taxonomy" id="195883"/>
    <lineage>
        <taxon>Eukaryota</taxon>
        <taxon>Metazoa</taxon>
        <taxon>Ecdysozoa</taxon>
        <taxon>Arthropoda</taxon>
        <taxon>Hexapoda</taxon>
        <taxon>Insecta</taxon>
        <taxon>Pterygota</taxon>
        <taxon>Neoptera</taxon>
        <taxon>Paraneoptera</taxon>
        <taxon>Hemiptera</taxon>
        <taxon>Auchenorrhyncha</taxon>
        <taxon>Fulgoroidea</taxon>
        <taxon>Delphacidae</taxon>
        <taxon>Criomorphinae</taxon>
        <taxon>Laodelphax</taxon>
    </lineage>
</organism>
<dbReference type="GO" id="GO:0000712">
    <property type="term" value="P:resolution of meiotic recombination intermediates"/>
    <property type="evidence" value="ECO:0007669"/>
    <property type="project" value="TreeGrafter"/>
</dbReference>
<comment type="caution">
    <text evidence="6">The sequence shown here is derived from an EMBL/GenBank/DDBJ whole genome shotgun (WGS) entry which is preliminary data.</text>
</comment>
<dbReference type="Proteomes" id="UP000291343">
    <property type="component" value="Unassembled WGS sequence"/>
</dbReference>
<dbReference type="Pfam" id="PF21000">
    <property type="entry name" value="RMI1_N_N"/>
    <property type="match status" value="1"/>
</dbReference>
<dbReference type="GO" id="GO:0031422">
    <property type="term" value="C:RecQ family helicase-topoisomerase III complex"/>
    <property type="evidence" value="ECO:0007669"/>
    <property type="project" value="TreeGrafter"/>
</dbReference>